<dbReference type="InterPro" id="IPR050565">
    <property type="entry name" value="LYPA1-2/EST-like"/>
</dbReference>
<evidence type="ECO:0000313" key="4">
    <source>
        <dbReference type="Proteomes" id="UP000001294"/>
    </source>
</evidence>
<sequence length="322" mass="36121">MPTRRTPRWPRPLVINPQSSPHKQTFILLHDRGSNATDFGPAMLFRPFHRSGHANTDRQPQYHRQYLTAQSTSTLHTAFPHAKFVFPTASMLRAATFTESVINQWFDTHWPLVLPDATDDNDHNSRNSLDEETRKWRSELPIPGLRDTARYIHELIKAEIEILNGDAGSVIIGGFSQGSAASLISALLWDGDLLGGWIGLSGWMPFAEEVMDATQQDDEDGEESTPLEKGTALLRVTLNMPTSSQNDDATDQSSLNGIPLFLAHGSEDKTVHLTLGRQMVDCLESLGWSNHNIQWKEYSGLTHTYSESILSDMVEFLTERLV</sequence>
<dbReference type="InterPro" id="IPR003140">
    <property type="entry name" value="PLipase/COase/thioEstase"/>
</dbReference>
<comment type="similarity">
    <text evidence="1">Belongs to the AB hydrolase superfamily. AB hydrolase 2 family.</text>
</comment>
<dbReference type="GO" id="GO:0008474">
    <property type="term" value="F:palmitoyl-(protein) hydrolase activity"/>
    <property type="evidence" value="ECO:0007669"/>
    <property type="project" value="TreeGrafter"/>
</dbReference>
<dbReference type="MEROPS" id="S09.952"/>
<dbReference type="Proteomes" id="UP000001294">
    <property type="component" value="Unassembled WGS sequence"/>
</dbReference>
<dbReference type="AlphaFoldDB" id="B6QW27"/>
<dbReference type="Pfam" id="PF02230">
    <property type="entry name" value="Abhydrolase_2"/>
    <property type="match status" value="1"/>
</dbReference>
<dbReference type="EMBL" id="DS995906">
    <property type="protein sequence ID" value="EEA19174.1"/>
    <property type="molecule type" value="Genomic_DNA"/>
</dbReference>
<reference evidence="3" key="1">
    <citation type="submission" date="2007-10" db="EMBL/GenBank/DDBJ databases">
        <authorList>
            <person name="Zhao H."/>
            <person name="Waite J.H."/>
        </authorList>
    </citation>
    <scope>NUCLEOTIDE SEQUENCE</scope>
    <source>
        <strain evidence="3">ATCC 18224</strain>
    </source>
</reference>
<dbReference type="GO" id="GO:0052689">
    <property type="term" value="F:carboxylic ester hydrolase activity"/>
    <property type="evidence" value="ECO:0007669"/>
    <property type="project" value="TreeGrafter"/>
</dbReference>
<dbReference type="OrthoDB" id="2418081at2759"/>
<keyword evidence="4" id="KW-1185">Reference proteome</keyword>
<accession>B6QW27</accession>
<protein>
    <submittedName>
        <fullName evidence="3">Acyl-protein thioesterase 1,2, putative</fullName>
    </submittedName>
</protein>
<dbReference type="PANTHER" id="PTHR10655">
    <property type="entry name" value="LYSOPHOSPHOLIPASE-RELATED"/>
    <property type="match status" value="1"/>
</dbReference>
<dbReference type="GO" id="GO:0005737">
    <property type="term" value="C:cytoplasm"/>
    <property type="evidence" value="ECO:0007669"/>
    <property type="project" value="TreeGrafter"/>
</dbReference>
<evidence type="ECO:0000256" key="1">
    <source>
        <dbReference type="ARBA" id="ARBA00006499"/>
    </source>
</evidence>
<evidence type="ECO:0000313" key="3">
    <source>
        <dbReference type="EMBL" id="EEA19174.1"/>
    </source>
</evidence>
<dbReference type="EMBL" id="DS995906">
    <property type="protein sequence ID" value="EEA19175.1"/>
    <property type="molecule type" value="Genomic_DNA"/>
</dbReference>
<dbReference type="Gene3D" id="3.40.50.1820">
    <property type="entry name" value="alpha/beta hydrolase"/>
    <property type="match status" value="1"/>
</dbReference>
<dbReference type="InterPro" id="IPR029058">
    <property type="entry name" value="AB_hydrolase_fold"/>
</dbReference>
<gene>
    <name evidence="3" type="ORF">PMAA_014360</name>
</gene>
<organism evidence="3 4">
    <name type="scientific">Talaromyces marneffei (strain ATCC 18224 / CBS 334.59 / QM 7333)</name>
    <name type="common">Penicillium marneffei</name>
    <dbReference type="NCBI Taxonomy" id="441960"/>
    <lineage>
        <taxon>Eukaryota</taxon>
        <taxon>Fungi</taxon>
        <taxon>Dikarya</taxon>
        <taxon>Ascomycota</taxon>
        <taxon>Pezizomycotina</taxon>
        <taxon>Eurotiomycetes</taxon>
        <taxon>Eurotiomycetidae</taxon>
        <taxon>Eurotiales</taxon>
        <taxon>Trichocomaceae</taxon>
        <taxon>Talaromyces</taxon>
        <taxon>Talaromyces sect. Talaromyces</taxon>
    </lineage>
</organism>
<dbReference type="VEuPathDB" id="FungiDB:PMAA_014360"/>
<feature type="domain" description="Phospholipase/carboxylesterase/thioesterase" evidence="2">
    <location>
        <begin position="145"/>
        <end position="213"/>
    </location>
</feature>
<name>B6QW27_TALMQ</name>
<evidence type="ECO:0000259" key="2">
    <source>
        <dbReference type="Pfam" id="PF02230"/>
    </source>
</evidence>
<reference evidence="4" key="2">
    <citation type="journal article" date="2015" name="Genome Announc.">
        <title>Genome sequence of the AIDS-associated pathogen Penicillium marneffei (ATCC18224) and its near taxonomic relative Talaromyces stipitatus (ATCC10500).</title>
        <authorList>
            <person name="Nierman W.C."/>
            <person name="Fedorova-Abrams N.D."/>
            <person name="Andrianopoulos A."/>
        </authorList>
    </citation>
    <scope>NUCLEOTIDE SEQUENCE [LARGE SCALE GENOMIC DNA]</scope>
    <source>
        <strain evidence="4">ATCC 18224 / CBS 334.59 / QM 7333</strain>
    </source>
</reference>
<dbReference type="SUPFAM" id="SSF53474">
    <property type="entry name" value="alpha/beta-Hydrolases"/>
    <property type="match status" value="1"/>
</dbReference>
<dbReference type="EMBL" id="DS995906">
    <property type="protein sequence ID" value="EEA19176.1"/>
    <property type="molecule type" value="Genomic_DNA"/>
</dbReference>
<proteinExistence type="inferred from homology"/>
<dbReference type="HOGENOM" id="CLU_049413_2_1_1"/>
<dbReference type="PANTHER" id="PTHR10655:SF64">
    <property type="entry name" value="PHOSPHOLIPASE_CARBOXYLESTERASE_THIOESTERASE DOMAIN-CONTAINING PROTEIN"/>
    <property type="match status" value="1"/>
</dbReference>